<dbReference type="Proteomes" id="UP000314985">
    <property type="component" value="Unassembled WGS sequence"/>
</dbReference>
<evidence type="ECO:0000256" key="3">
    <source>
        <dbReference type="ARBA" id="ARBA00006991"/>
    </source>
</evidence>
<dbReference type="InterPro" id="IPR038269">
    <property type="entry name" value="SCAN_sf"/>
</dbReference>
<dbReference type="InterPro" id="IPR013087">
    <property type="entry name" value="Znf_C2H2_type"/>
</dbReference>
<dbReference type="SUPFAM" id="SSF47353">
    <property type="entry name" value="Retrovirus capsid dimerization domain-like"/>
    <property type="match status" value="1"/>
</dbReference>
<dbReference type="FunFam" id="3.30.160.60:FF:002343">
    <property type="entry name" value="Zinc finger protein 33A"/>
    <property type="match status" value="1"/>
</dbReference>
<dbReference type="AlphaFoldDB" id="A0A4X1SQT2"/>
<comment type="subcellular location">
    <subcellularLocation>
        <location evidence="2">Nucleus</location>
    </subcellularLocation>
</comment>
<dbReference type="GO" id="GO:0005634">
    <property type="term" value="C:nucleus"/>
    <property type="evidence" value="ECO:0007669"/>
    <property type="project" value="UniProtKB-SubCell"/>
</dbReference>
<dbReference type="PROSITE" id="PS00028">
    <property type="entry name" value="ZINC_FINGER_C2H2_1"/>
    <property type="match status" value="5"/>
</dbReference>
<evidence type="ECO:0000256" key="9">
    <source>
        <dbReference type="ARBA" id="ARBA00023163"/>
    </source>
</evidence>
<dbReference type="InterPro" id="IPR003309">
    <property type="entry name" value="SCAN_dom"/>
</dbReference>
<keyword evidence="9" id="KW-0804">Transcription</keyword>
<keyword evidence="6 11" id="KW-0863">Zinc-finger</keyword>
<dbReference type="Pfam" id="PF00096">
    <property type="entry name" value="zf-C2H2"/>
    <property type="match status" value="5"/>
</dbReference>
<evidence type="ECO:0000256" key="7">
    <source>
        <dbReference type="ARBA" id="ARBA00022833"/>
    </source>
</evidence>
<feature type="domain" description="C2H2-type" evidence="13">
    <location>
        <begin position="256"/>
        <end position="283"/>
    </location>
</feature>
<feature type="domain" description="C2H2-type" evidence="13">
    <location>
        <begin position="284"/>
        <end position="311"/>
    </location>
</feature>
<evidence type="ECO:0000256" key="2">
    <source>
        <dbReference type="ARBA" id="ARBA00004123"/>
    </source>
</evidence>
<protein>
    <recommendedName>
        <fullName evidence="13">C2H2-type domain-containing protein</fullName>
    </recommendedName>
</protein>
<dbReference type="FunFam" id="3.30.160.60:FF:000290">
    <property type="entry name" value="Zinc finger protein 697 isoform X1"/>
    <property type="match status" value="1"/>
</dbReference>
<dbReference type="Ensembl" id="ENSSSCT00070005829.1">
    <property type="protein sequence ID" value="ENSSSCP00070004756.1"/>
    <property type="gene ID" value="ENSSSCG00070003107.1"/>
</dbReference>
<feature type="compositionally biased region" description="Basic and acidic residues" evidence="12">
    <location>
        <begin position="130"/>
        <end position="142"/>
    </location>
</feature>
<evidence type="ECO:0000256" key="11">
    <source>
        <dbReference type="PROSITE-ProRule" id="PRU00042"/>
    </source>
</evidence>
<reference evidence="15" key="1">
    <citation type="submission" date="2017-08" db="EMBL/GenBank/DDBJ databases">
        <title>USMARCv1.0.</title>
        <authorList>
            <person name="Hannum G.I."/>
            <person name="Koren S."/>
            <person name="Schroeder S.G."/>
            <person name="Chin S.C."/>
            <person name="Nonneman D.J."/>
            <person name="Becker S.A."/>
            <person name="Rosen B.D."/>
            <person name="Bickhart D.M."/>
            <person name="Putnam N.H."/>
            <person name="Green R.E."/>
            <person name="Tuggle C.K."/>
            <person name="Liu H."/>
            <person name="Rohrer G.A."/>
            <person name="Warr A."/>
            <person name="Hall R."/>
            <person name="Kim K."/>
            <person name="Hume D.A."/>
            <person name="Talbot R."/>
            <person name="Chow W."/>
            <person name="Howe K."/>
            <person name="Schwartz A.S."/>
            <person name="Watson M."/>
            <person name="Archibald A.L."/>
            <person name="Phillippy A.M."/>
            <person name="Smith T.P.L."/>
        </authorList>
    </citation>
    <scope>NUCLEOTIDE SEQUENCE [LARGE SCALE GENOMIC DNA]</scope>
</reference>
<comment type="function">
    <text evidence="1">May be involved in transcriptional regulation.</text>
</comment>
<dbReference type="SUPFAM" id="SSF57667">
    <property type="entry name" value="beta-beta-alpha zinc fingers"/>
    <property type="match status" value="3"/>
</dbReference>
<organism evidence="14 15">
    <name type="scientific">Sus scrofa</name>
    <name type="common">Pig</name>
    <dbReference type="NCBI Taxonomy" id="9823"/>
    <lineage>
        <taxon>Eukaryota</taxon>
        <taxon>Metazoa</taxon>
        <taxon>Chordata</taxon>
        <taxon>Craniata</taxon>
        <taxon>Vertebrata</taxon>
        <taxon>Euteleostomi</taxon>
        <taxon>Mammalia</taxon>
        <taxon>Eutheria</taxon>
        <taxon>Laurasiatheria</taxon>
        <taxon>Artiodactyla</taxon>
        <taxon>Suina</taxon>
        <taxon>Suidae</taxon>
        <taxon>Sus</taxon>
    </lineage>
</organism>
<name>A0A4X1SQT2_PIG</name>
<accession>A0A4X1SQT2</accession>
<keyword evidence="4" id="KW-0479">Metal-binding</keyword>
<proteinExistence type="inferred from homology"/>
<dbReference type="PANTHER" id="PTHR23226">
    <property type="entry name" value="ZINC FINGER AND SCAN DOMAIN-CONTAINING"/>
    <property type="match status" value="1"/>
</dbReference>
<dbReference type="SMART" id="SM00355">
    <property type="entry name" value="ZnF_C2H2"/>
    <property type="match status" value="5"/>
</dbReference>
<dbReference type="Pfam" id="PF02023">
    <property type="entry name" value="SCAN"/>
    <property type="match status" value="1"/>
</dbReference>
<feature type="region of interest" description="Disordered" evidence="12">
    <location>
        <begin position="114"/>
        <end position="172"/>
    </location>
</feature>
<feature type="domain" description="C2H2-type" evidence="13">
    <location>
        <begin position="340"/>
        <end position="367"/>
    </location>
</feature>
<evidence type="ECO:0000256" key="4">
    <source>
        <dbReference type="ARBA" id="ARBA00022723"/>
    </source>
</evidence>
<evidence type="ECO:0000313" key="15">
    <source>
        <dbReference type="Proteomes" id="UP000314985"/>
    </source>
</evidence>
<dbReference type="Gene3D" id="3.30.160.60">
    <property type="entry name" value="Classic Zinc Finger"/>
    <property type="match status" value="5"/>
</dbReference>
<evidence type="ECO:0000256" key="10">
    <source>
        <dbReference type="ARBA" id="ARBA00023242"/>
    </source>
</evidence>
<feature type="domain" description="C2H2-type" evidence="13">
    <location>
        <begin position="228"/>
        <end position="255"/>
    </location>
</feature>
<feature type="compositionally biased region" description="Polar residues" evidence="12">
    <location>
        <begin position="196"/>
        <end position="216"/>
    </location>
</feature>
<reference evidence="14" key="2">
    <citation type="submission" date="2025-08" db="UniProtKB">
        <authorList>
            <consortium name="Ensembl"/>
        </authorList>
    </citation>
    <scope>IDENTIFICATION</scope>
</reference>
<keyword evidence="5" id="KW-0677">Repeat</keyword>
<keyword evidence="8" id="KW-0805">Transcription regulation</keyword>
<sequence>IMDRLVLEQFMMCMPLECQVLVKESGVESCQELEDMLINQQKPKKWVSRIVCIRGQDFLVPVLESEILEVEVSDMDDERNVPEKPQSTVRKIHAGHGHQEGQELQNLPRVKDLSRGQDKKGFLPATIPDPRVREGRTPKENMEQDLVEDKEDTRTPTQSQEPELRKGPGESGQLEFKEAVTQGLQEGAPSLDTGRCSGQPQTSSACSAGRVKTTSHAKGKEAPGGTDYQCRECNKRFHYRSQFTLHKRTHTGERPFQCSLCAKAFMQPSDLRVHQRIHTGEKPYRCDTCSRDFTHDSTLRAHKRTHTKERPFPCEQCDMAFSHRGNLNVHRRTHSGLKPYVCPECHGAFRQLGTFKRHQKTHFKTTSQ</sequence>
<dbReference type="Gene3D" id="1.10.4020.10">
    <property type="entry name" value="DNA breaking-rejoining enzymes"/>
    <property type="match status" value="1"/>
</dbReference>
<evidence type="ECO:0000256" key="6">
    <source>
        <dbReference type="ARBA" id="ARBA00022771"/>
    </source>
</evidence>
<dbReference type="FunFam" id="3.30.160.60:FF:000848">
    <property type="entry name" value="Zinc finger protein 35"/>
    <property type="match status" value="1"/>
</dbReference>
<dbReference type="PANTHER" id="PTHR23226:SF306">
    <property type="entry name" value="ZINC FINGER AND SCAN DOMAIN-CONTAINING PROTEIN 5B"/>
    <property type="match status" value="1"/>
</dbReference>
<dbReference type="FunFam" id="3.30.160.60:FF:000060">
    <property type="entry name" value="zinc finger protein 436"/>
    <property type="match status" value="1"/>
</dbReference>
<dbReference type="InterPro" id="IPR036236">
    <property type="entry name" value="Znf_C2H2_sf"/>
</dbReference>
<evidence type="ECO:0000256" key="1">
    <source>
        <dbReference type="ARBA" id="ARBA00003767"/>
    </source>
</evidence>
<evidence type="ECO:0000256" key="8">
    <source>
        <dbReference type="ARBA" id="ARBA00023015"/>
    </source>
</evidence>
<evidence type="ECO:0000256" key="5">
    <source>
        <dbReference type="ARBA" id="ARBA00022737"/>
    </source>
</evidence>
<feature type="domain" description="C2H2-type" evidence="13">
    <location>
        <begin position="312"/>
        <end position="339"/>
    </location>
</feature>
<keyword evidence="7" id="KW-0862">Zinc</keyword>
<evidence type="ECO:0000313" key="14">
    <source>
        <dbReference type="Ensembl" id="ENSSSCP00070004756.1"/>
    </source>
</evidence>
<feature type="region of interest" description="Disordered" evidence="12">
    <location>
        <begin position="191"/>
        <end position="225"/>
    </location>
</feature>
<dbReference type="PROSITE" id="PS50157">
    <property type="entry name" value="ZINC_FINGER_C2H2_2"/>
    <property type="match status" value="5"/>
</dbReference>
<comment type="similarity">
    <text evidence="3">Belongs to the krueppel C2H2-type zinc-finger protein family.</text>
</comment>
<evidence type="ECO:0000256" key="12">
    <source>
        <dbReference type="SAM" id="MobiDB-lite"/>
    </source>
</evidence>
<keyword evidence="10" id="KW-0539">Nucleus</keyword>
<evidence type="ECO:0000259" key="13">
    <source>
        <dbReference type="PROSITE" id="PS50157"/>
    </source>
</evidence>
<dbReference type="GO" id="GO:0008270">
    <property type="term" value="F:zinc ion binding"/>
    <property type="evidence" value="ECO:0007669"/>
    <property type="project" value="UniProtKB-KW"/>
</dbReference>
<dbReference type="FunFam" id="3.30.160.60:FF:000446">
    <property type="entry name" value="Zinc finger protein"/>
    <property type="match status" value="1"/>
</dbReference>